<evidence type="ECO:0000313" key="2">
    <source>
        <dbReference type="EMBL" id="RQG90748.1"/>
    </source>
</evidence>
<dbReference type="OrthoDB" id="205616at2157"/>
<accession>A0A3N6LN84</accession>
<sequence>MGGDEFLNSQTSGSPTLAVVEQLAEKEGVDALELRPPLYDVVDTEALDQLVESMDEDGLVEFEYQDYQVTVSSSGEISVTEKAEI</sequence>
<keyword evidence="3" id="KW-1185">Reference proteome</keyword>
<dbReference type="AlphaFoldDB" id="A0A3N6LN84"/>
<dbReference type="InterPro" id="IPR040624">
    <property type="entry name" value="HalOD1"/>
</dbReference>
<evidence type="ECO:0000259" key="1">
    <source>
        <dbReference type="Pfam" id="PF18545"/>
    </source>
</evidence>
<proteinExistence type="predicted"/>
<name>A0A3N6LN84_NATCH</name>
<dbReference type="EMBL" id="REGA01000024">
    <property type="protein sequence ID" value="RQG90748.1"/>
    <property type="molecule type" value="Genomic_DNA"/>
</dbReference>
<dbReference type="Pfam" id="PF18545">
    <property type="entry name" value="HalOD1"/>
    <property type="match status" value="1"/>
</dbReference>
<organism evidence="2 3">
    <name type="scientific">Natrarchaeobius chitinivorans</name>
    <dbReference type="NCBI Taxonomy" id="1679083"/>
    <lineage>
        <taxon>Archaea</taxon>
        <taxon>Methanobacteriati</taxon>
        <taxon>Methanobacteriota</taxon>
        <taxon>Stenosarchaea group</taxon>
        <taxon>Halobacteria</taxon>
        <taxon>Halobacteriales</taxon>
        <taxon>Natrialbaceae</taxon>
        <taxon>Natrarchaeobius</taxon>
    </lineage>
</organism>
<evidence type="ECO:0000313" key="3">
    <source>
        <dbReference type="Proteomes" id="UP000282323"/>
    </source>
</evidence>
<feature type="domain" description="Halobacterial output" evidence="1">
    <location>
        <begin position="13"/>
        <end position="81"/>
    </location>
</feature>
<comment type="caution">
    <text evidence="2">The sequence shown here is derived from an EMBL/GenBank/DDBJ whole genome shotgun (WGS) entry which is preliminary data.</text>
</comment>
<reference evidence="2 3" key="1">
    <citation type="submission" date="2018-10" db="EMBL/GenBank/DDBJ databases">
        <title>Natrarchaeobius chitinivorans gen. nov., sp. nov., and Natrarchaeobius haloalkaliphilus sp. nov., alkaliphilic, chitin-utilizing haloarchaea from hypersaline alkaline lakes.</title>
        <authorList>
            <person name="Sorokin D.Y."/>
            <person name="Elcheninov A.G."/>
            <person name="Kostrikina N.A."/>
            <person name="Bale N.J."/>
            <person name="Sinninghe Damste J.S."/>
            <person name="Khijniak T.V."/>
            <person name="Kublanov I.V."/>
            <person name="Toshchakov S.V."/>
        </authorList>
    </citation>
    <scope>NUCLEOTIDE SEQUENCE [LARGE SCALE GENOMIC DNA]</scope>
    <source>
        <strain evidence="2 3">AArcht4T</strain>
    </source>
</reference>
<protein>
    <recommendedName>
        <fullName evidence="1">Halobacterial output domain-containing protein</fullName>
    </recommendedName>
</protein>
<gene>
    <name evidence="2" type="ORF">EA473_20055</name>
</gene>
<dbReference type="Proteomes" id="UP000282323">
    <property type="component" value="Unassembled WGS sequence"/>
</dbReference>